<evidence type="ECO:0000313" key="3">
    <source>
        <dbReference type="EMBL" id="OHA43097.1"/>
    </source>
</evidence>
<dbReference type="Proteomes" id="UP000176355">
    <property type="component" value="Unassembled WGS sequence"/>
</dbReference>
<organism evidence="3 4">
    <name type="scientific">Candidatus Taylorbacteria bacterium RIFCSPLOWO2_12_FULL_44_15c</name>
    <dbReference type="NCBI Taxonomy" id="1802333"/>
    <lineage>
        <taxon>Bacteria</taxon>
        <taxon>Candidatus Tayloriibacteriota</taxon>
    </lineage>
</organism>
<feature type="compositionally biased region" description="Basic and acidic residues" evidence="1">
    <location>
        <begin position="30"/>
        <end position="42"/>
    </location>
</feature>
<dbReference type="SUPFAM" id="SSF52540">
    <property type="entry name" value="P-loop containing nucleoside triphosphate hydrolases"/>
    <property type="match status" value="1"/>
</dbReference>
<dbReference type="Pfam" id="PF26449">
    <property type="entry name" value="DUF8128"/>
    <property type="match status" value="1"/>
</dbReference>
<sequence>MENRQSISREKFKTPEEELDFLRAEVERRERELKENNVESSREQIAQEEVKRYREAPAESVLREEHRLPEEQSESLALGLAPETHDRQMMELIQIIRAKGIKNAMAVVARLRNPHLDDDFEKFLVQLVKAGFDIGLGRKNFLFRGLQMTLYEVALPEAAKEDKPKTLKELLSSMEQFYAGMLSATDEKLAGPNYFTLELAVENQGSEFIFYAAVPDSKKNLFEKQILSIFHNAKIAERKNDYNIFNDTGAAVGSVATFRNHPIFPLKTYEQFDHDPLNVILNSFSKINVEGEGAAVQIIFSPAGETYHKRYKRALDQIVKGEKISEATDIPDTVGEHLWKFTREAAKELLGSSKKKEKEEEKKIKEPPKIDETAVGNIKQKISAPIINAGIRLIAASRTEREAEAILADLESAFNQFENTHYGNKLIFERKRRGRLADLLHDFSYRLFDVSDALPLNLRELTTLMHFPGQTIAMAPQLKISKAATAPAPLGLAATGTLLGVNRDRNTETKIFLAPEDRLRHFYTIGQTGTGKTAFLKNMIVQDIANGEGVCFIDPHGSDIQDILAQIPASRYEDVIYFDPAYTSRPMALNMLEYNRAFPEQKTFVVNELFSIFQKLYGAIPESMGPMFEQYFRNATLLVIEDPDSGSTLIDVSRVMSNKAFRDLKISHCKNPVVVQFWREVAEKAGGEAALANIVPYITSKFDVFLANDIMRPIIAQEKSSWNFRDIMDNKKIMLVNLSKGRLGDINANLIGLIIVGKILMAALSRVDSLGKELPPFYLYIDEFQNITTDSIAVILSEARKYRLALTVAHQFIKQLDEKIKDSVFGNVGSIAAFRVGAEDAEFLEKQFSPVFTAKDLMNLDNYNAYLKLLAHGKTVKPFSMETLAPARGNPAQVDQLKELSYLKFGRERSAVEAEVAGKYQRSDVGYQKSDI</sequence>
<protein>
    <recommendedName>
        <fullName evidence="2">DUF8128 domain-containing protein</fullName>
    </recommendedName>
</protein>
<gene>
    <name evidence="3" type="ORF">A3G03_02280</name>
</gene>
<dbReference type="PANTHER" id="PTHR30121">
    <property type="entry name" value="UNCHARACTERIZED PROTEIN YJGR-RELATED"/>
    <property type="match status" value="1"/>
</dbReference>
<comment type="caution">
    <text evidence="3">The sequence shown here is derived from an EMBL/GenBank/DDBJ whole genome shotgun (WGS) entry which is preliminary data.</text>
</comment>
<accession>A0A1G2P413</accession>
<feature type="region of interest" description="Disordered" evidence="1">
    <location>
        <begin position="30"/>
        <end position="50"/>
    </location>
</feature>
<dbReference type="CDD" id="cd01127">
    <property type="entry name" value="TrwB_TraG_TraD_VirD4"/>
    <property type="match status" value="1"/>
</dbReference>
<dbReference type="PANTHER" id="PTHR30121:SF6">
    <property type="entry name" value="SLR6007 PROTEIN"/>
    <property type="match status" value="1"/>
</dbReference>
<dbReference type="AlphaFoldDB" id="A0A1G2P413"/>
<dbReference type="Gene3D" id="3.40.50.300">
    <property type="entry name" value="P-loop containing nucleotide triphosphate hydrolases"/>
    <property type="match status" value="2"/>
</dbReference>
<evidence type="ECO:0000256" key="1">
    <source>
        <dbReference type="SAM" id="MobiDB-lite"/>
    </source>
</evidence>
<feature type="domain" description="DUF8128" evidence="2">
    <location>
        <begin position="164"/>
        <end position="472"/>
    </location>
</feature>
<dbReference type="InterPro" id="IPR051162">
    <property type="entry name" value="T4SS_component"/>
</dbReference>
<dbReference type="InterPro" id="IPR058441">
    <property type="entry name" value="DUF8128"/>
</dbReference>
<name>A0A1G2P413_9BACT</name>
<dbReference type="InterPro" id="IPR027417">
    <property type="entry name" value="P-loop_NTPase"/>
</dbReference>
<evidence type="ECO:0000313" key="4">
    <source>
        <dbReference type="Proteomes" id="UP000176355"/>
    </source>
</evidence>
<dbReference type="STRING" id="1802333.A3G03_02280"/>
<reference evidence="3 4" key="1">
    <citation type="journal article" date="2016" name="Nat. Commun.">
        <title>Thousands of microbial genomes shed light on interconnected biogeochemical processes in an aquifer system.</title>
        <authorList>
            <person name="Anantharaman K."/>
            <person name="Brown C.T."/>
            <person name="Hug L.A."/>
            <person name="Sharon I."/>
            <person name="Castelle C.J."/>
            <person name="Probst A.J."/>
            <person name="Thomas B.C."/>
            <person name="Singh A."/>
            <person name="Wilkins M.J."/>
            <person name="Karaoz U."/>
            <person name="Brodie E.L."/>
            <person name="Williams K.H."/>
            <person name="Hubbard S.S."/>
            <person name="Banfield J.F."/>
        </authorList>
    </citation>
    <scope>NUCLEOTIDE SEQUENCE [LARGE SCALE GENOMIC DNA]</scope>
</reference>
<evidence type="ECO:0000259" key="2">
    <source>
        <dbReference type="Pfam" id="PF26449"/>
    </source>
</evidence>
<dbReference type="EMBL" id="MHSL01000032">
    <property type="protein sequence ID" value="OHA43097.1"/>
    <property type="molecule type" value="Genomic_DNA"/>
</dbReference>
<proteinExistence type="predicted"/>